<organism evidence="2 3">
    <name type="scientific">Haloplanus aerogenes</name>
    <dbReference type="NCBI Taxonomy" id="660522"/>
    <lineage>
        <taxon>Archaea</taxon>
        <taxon>Methanobacteriati</taxon>
        <taxon>Methanobacteriota</taxon>
        <taxon>Stenosarchaea group</taxon>
        <taxon>Halobacteria</taxon>
        <taxon>Halobacteriales</taxon>
        <taxon>Haloferacaceae</taxon>
        <taxon>Haloplanus</taxon>
    </lineage>
</organism>
<dbReference type="Proteomes" id="UP000277326">
    <property type="component" value="Unassembled WGS sequence"/>
</dbReference>
<evidence type="ECO:0000313" key="2">
    <source>
        <dbReference type="EMBL" id="RMB13181.1"/>
    </source>
</evidence>
<proteinExistence type="predicted"/>
<reference evidence="2 3" key="1">
    <citation type="journal article" date="2015" name="Stand. Genomic Sci.">
        <title>Genomic Encyclopedia of Bacterial and Archaeal Type Strains, Phase III: the genomes of soil and plant-associated and newly described type strains.</title>
        <authorList>
            <person name="Whitman W.B."/>
            <person name="Woyke T."/>
            <person name="Klenk H.P."/>
            <person name="Zhou Y."/>
            <person name="Lilburn T.G."/>
            <person name="Beck B.J."/>
            <person name="De Vos P."/>
            <person name="Vandamme P."/>
            <person name="Eisen J.A."/>
            <person name="Garrity G."/>
            <person name="Hugenholtz P."/>
            <person name="Kyrpides N.C."/>
        </authorList>
    </citation>
    <scope>NUCLEOTIDE SEQUENCE [LARGE SCALE GENOMIC DNA]</scope>
    <source>
        <strain evidence="2 3">CGMCC 1.10124</strain>
    </source>
</reference>
<evidence type="ECO:0000313" key="3">
    <source>
        <dbReference type="Proteomes" id="UP000277326"/>
    </source>
</evidence>
<dbReference type="AlphaFoldDB" id="A0A3M0CUW5"/>
<feature type="compositionally biased region" description="Basic and acidic residues" evidence="1">
    <location>
        <begin position="19"/>
        <end position="30"/>
    </location>
</feature>
<evidence type="ECO:0000256" key="1">
    <source>
        <dbReference type="SAM" id="MobiDB-lite"/>
    </source>
</evidence>
<dbReference type="RefSeq" id="WP_277872148.1">
    <property type="nucleotide sequence ID" value="NZ_CP034145.1"/>
</dbReference>
<accession>A0A3M0CUW5</accession>
<gene>
    <name evidence="2" type="ORF">ATH50_2513</name>
</gene>
<feature type="region of interest" description="Disordered" evidence="1">
    <location>
        <begin position="19"/>
        <end position="40"/>
    </location>
</feature>
<sequence length="40" mass="4427">MHVPVVRTDRSAFDRIRDAILNREDPKDENPTGPGVPTPG</sequence>
<dbReference type="EMBL" id="REFS01000005">
    <property type="protein sequence ID" value="RMB13181.1"/>
    <property type="molecule type" value="Genomic_DNA"/>
</dbReference>
<comment type="caution">
    <text evidence="2">The sequence shown here is derived from an EMBL/GenBank/DDBJ whole genome shotgun (WGS) entry which is preliminary data.</text>
</comment>
<dbReference type="GeneID" id="80090976"/>
<name>A0A3M0CUW5_9EURY</name>
<protein>
    <submittedName>
        <fullName evidence="2">Uncharacterized protein</fullName>
    </submittedName>
</protein>